<dbReference type="Pfam" id="PF22599">
    <property type="entry name" value="SecDF_P1_head"/>
    <property type="match status" value="1"/>
</dbReference>
<dbReference type="Proteomes" id="UP000199651">
    <property type="component" value="Unassembled WGS sequence"/>
</dbReference>
<dbReference type="OrthoDB" id="3543927at2"/>
<feature type="signal peptide" evidence="2">
    <location>
        <begin position="1"/>
        <end position="18"/>
    </location>
</feature>
<sequence>MPKLIVVAGLLLALTACGKESTPTPPPASQTTQAGSGPVDVNVPVEMRPVLSVDPPAQTPAPAAPDVLTGKDGSTYRVGPSIGDFGRFENVGVEQVDGRWVLNIELPDDTAAIFATWTAENVGKQLAIVVDGELVSAPEIASAITGGALQIAGSFTQKEIRELERAITGK</sequence>
<reference evidence="5" key="1">
    <citation type="submission" date="2016-10" db="EMBL/GenBank/DDBJ databases">
        <authorList>
            <person name="Varghese N."/>
            <person name="Submissions S."/>
        </authorList>
    </citation>
    <scope>NUCLEOTIDE SEQUENCE [LARGE SCALE GENOMIC DNA]</scope>
    <source>
        <strain evidence="5">IBRC-M 10655</strain>
    </source>
</reference>
<keyword evidence="2" id="KW-0732">Signal</keyword>
<feature type="region of interest" description="Disordered" evidence="1">
    <location>
        <begin position="19"/>
        <end position="41"/>
    </location>
</feature>
<dbReference type="PROSITE" id="PS51257">
    <property type="entry name" value="PROKAR_LIPOPROTEIN"/>
    <property type="match status" value="1"/>
</dbReference>
<gene>
    <name evidence="4" type="ORF">SAMN05192558_1275</name>
</gene>
<proteinExistence type="predicted"/>
<dbReference type="Gene3D" id="3.30.1360.200">
    <property type="match status" value="1"/>
</dbReference>
<evidence type="ECO:0000256" key="2">
    <source>
        <dbReference type="SAM" id="SignalP"/>
    </source>
</evidence>
<dbReference type="InterPro" id="IPR054384">
    <property type="entry name" value="SecDF_P1_head"/>
</dbReference>
<protein>
    <submittedName>
        <fullName evidence="4">Preprotein translocase subunit SecD</fullName>
    </submittedName>
</protein>
<accession>A0A1H0WNQ7</accession>
<feature type="domain" description="SecDF P1 head subdomain" evidence="3">
    <location>
        <begin position="91"/>
        <end position="164"/>
    </location>
</feature>
<evidence type="ECO:0000259" key="3">
    <source>
        <dbReference type="Pfam" id="PF22599"/>
    </source>
</evidence>
<dbReference type="RefSeq" id="WP_091384439.1">
    <property type="nucleotide sequence ID" value="NZ_FNDV01000007.1"/>
</dbReference>
<dbReference type="AlphaFoldDB" id="A0A1H0WNQ7"/>
<evidence type="ECO:0000313" key="4">
    <source>
        <dbReference type="EMBL" id="SDP92293.1"/>
    </source>
</evidence>
<name>A0A1H0WNQ7_9PSEU</name>
<feature type="chain" id="PRO_5039032944" evidence="2">
    <location>
        <begin position="19"/>
        <end position="170"/>
    </location>
</feature>
<keyword evidence="5" id="KW-1185">Reference proteome</keyword>
<organism evidence="4 5">
    <name type="scientific">Actinokineospora alba</name>
    <dbReference type="NCBI Taxonomy" id="504798"/>
    <lineage>
        <taxon>Bacteria</taxon>
        <taxon>Bacillati</taxon>
        <taxon>Actinomycetota</taxon>
        <taxon>Actinomycetes</taxon>
        <taxon>Pseudonocardiales</taxon>
        <taxon>Pseudonocardiaceae</taxon>
        <taxon>Actinokineospora</taxon>
    </lineage>
</organism>
<dbReference type="STRING" id="504798.SAMN05421871_107112"/>
<evidence type="ECO:0000313" key="5">
    <source>
        <dbReference type="Proteomes" id="UP000199651"/>
    </source>
</evidence>
<dbReference type="EMBL" id="FNJB01000027">
    <property type="protein sequence ID" value="SDP92293.1"/>
    <property type="molecule type" value="Genomic_DNA"/>
</dbReference>
<evidence type="ECO:0000256" key="1">
    <source>
        <dbReference type="SAM" id="MobiDB-lite"/>
    </source>
</evidence>